<reference evidence="6 7" key="1">
    <citation type="submission" date="2020-04" db="EMBL/GenBank/DDBJ databases">
        <title>Usitatibacter rugosus gen. nov., sp. nov. and Usitatibacter palustris sp. nov., novel members of Usitatibacteraceae fam. nov. within the order Nitrosomonadales isolated from soil.</title>
        <authorList>
            <person name="Huber K.J."/>
            <person name="Neumann-Schaal M."/>
            <person name="Geppert A."/>
            <person name="Luckner M."/>
            <person name="Wanner G."/>
            <person name="Overmann J."/>
        </authorList>
    </citation>
    <scope>NUCLEOTIDE SEQUENCE [LARGE SCALE GENOMIC DNA]</scope>
    <source>
        <strain evidence="6 7">0125_3</strain>
    </source>
</reference>
<evidence type="ECO:0000313" key="6">
    <source>
        <dbReference type="EMBL" id="QJR12255.1"/>
    </source>
</evidence>
<dbReference type="Proteomes" id="UP000501534">
    <property type="component" value="Chromosome"/>
</dbReference>
<dbReference type="InterPro" id="IPR036909">
    <property type="entry name" value="Cyt_c-like_dom_sf"/>
</dbReference>
<keyword evidence="1 4" id="KW-0349">Heme</keyword>
<evidence type="ECO:0000256" key="3">
    <source>
        <dbReference type="ARBA" id="ARBA00023004"/>
    </source>
</evidence>
<dbReference type="AlphaFoldDB" id="A0A6M4GYZ3"/>
<sequence length="114" mass="12053">MVGGCAGAEVAVDAERGRKVFIEREQGHCTRCHAVPGAPEAGNLGPPLHGVGARLTPAEIRVRVADITQVNPDAAMPAFRKVEGLHRVAPAYANKMLLSESQLDDVVAYLATLK</sequence>
<evidence type="ECO:0000256" key="1">
    <source>
        <dbReference type="ARBA" id="ARBA00022617"/>
    </source>
</evidence>
<feature type="domain" description="Cytochrome c" evidence="5">
    <location>
        <begin position="12"/>
        <end position="114"/>
    </location>
</feature>
<gene>
    <name evidence="6" type="ORF">DSM104443_03340</name>
</gene>
<proteinExistence type="predicted"/>
<keyword evidence="3 4" id="KW-0408">Iron</keyword>
<evidence type="ECO:0000256" key="4">
    <source>
        <dbReference type="PROSITE-ProRule" id="PRU00433"/>
    </source>
</evidence>
<name>A0A6M4GYZ3_9PROT</name>
<organism evidence="6 7">
    <name type="scientific">Usitatibacter rugosus</name>
    <dbReference type="NCBI Taxonomy" id="2732067"/>
    <lineage>
        <taxon>Bacteria</taxon>
        <taxon>Pseudomonadati</taxon>
        <taxon>Pseudomonadota</taxon>
        <taxon>Betaproteobacteria</taxon>
        <taxon>Nitrosomonadales</taxon>
        <taxon>Usitatibacteraceae</taxon>
        <taxon>Usitatibacter</taxon>
    </lineage>
</organism>
<accession>A0A6M4GYZ3</accession>
<evidence type="ECO:0000259" key="5">
    <source>
        <dbReference type="PROSITE" id="PS51007"/>
    </source>
</evidence>
<evidence type="ECO:0000313" key="7">
    <source>
        <dbReference type="Proteomes" id="UP000501534"/>
    </source>
</evidence>
<protein>
    <recommendedName>
        <fullName evidence="5">Cytochrome c domain-containing protein</fullName>
    </recommendedName>
</protein>
<dbReference type="KEGG" id="uru:DSM104443_03340"/>
<dbReference type="InterPro" id="IPR030999">
    <property type="entry name" value="Thiosulf_SoxX"/>
</dbReference>
<dbReference type="NCBIfam" id="TIGR04485">
    <property type="entry name" value="thiosulf_SoxX"/>
    <property type="match status" value="1"/>
</dbReference>
<dbReference type="GO" id="GO:0020037">
    <property type="term" value="F:heme binding"/>
    <property type="evidence" value="ECO:0007669"/>
    <property type="project" value="InterPro"/>
</dbReference>
<evidence type="ECO:0000256" key="2">
    <source>
        <dbReference type="ARBA" id="ARBA00022723"/>
    </source>
</evidence>
<keyword evidence="7" id="KW-1185">Reference proteome</keyword>
<dbReference type="SUPFAM" id="SSF46626">
    <property type="entry name" value="Cytochrome c"/>
    <property type="match status" value="1"/>
</dbReference>
<keyword evidence="2 4" id="KW-0479">Metal-binding</keyword>
<dbReference type="GO" id="GO:0046872">
    <property type="term" value="F:metal ion binding"/>
    <property type="evidence" value="ECO:0007669"/>
    <property type="project" value="UniProtKB-KW"/>
</dbReference>
<dbReference type="Gene3D" id="1.10.760.10">
    <property type="entry name" value="Cytochrome c-like domain"/>
    <property type="match status" value="1"/>
</dbReference>
<dbReference type="PROSITE" id="PS51007">
    <property type="entry name" value="CYTC"/>
    <property type="match status" value="1"/>
</dbReference>
<dbReference type="EMBL" id="CP053069">
    <property type="protein sequence ID" value="QJR12255.1"/>
    <property type="molecule type" value="Genomic_DNA"/>
</dbReference>
<dbReference type="InterPro" id="IPR009056">
    <property type="entry name" value="Cyt_c-like_dom"/>
</dbReference>
<dbReference type="GO" id="GO:0009055">
    <property type="term" value="F:electron transfer activity"/>
    <property type="evidence" value="ECO:0007669"/>
    <property type="project" value="InterPro"/>
</dbReference>
<dbReference type="Pfam" id="PF00034">
    <property type="entry name" value="Cytochrom_C"/>
    <property type="match status" value="1"/>
</dbReference>